<organism evidence="1 2">
    <name type="scientific">Dreissena polymorpha</name>
    <name type="common">Zebra mussel</name>
    <name type="synonym">Mytilus polymorpha</name>
    <dbReference type="NCBI Taxonomy" id="45954"/>
    <lineage>
        <taxon>Eukaryota</taxon>
        <taxon>Metazoa</taxon>
        <taxon>Spiralia</taxon>
        <taxon>Lophotrochozoa</taxon>
        <taxon>Mollusca</taxon>
        <taxon>Bivalvia</taxon>
        <taxon>Autobranchia</taxon>
        <taxon>Heteroconchia</taxon>
        <taxon>Euheterodonta</taxon>
        <taxon>Imparidentia</taxon>
        <taxon>Neoheterodontei</taxon>
        <taxon>Myida</taxon>
        <taxon>Dreissenoidea</taxon>
        <taxon>Dreissenidae</taxon>
        <taxon>Dreissena</taxon>
    </lineage>
</organism>
<proteinExistence type="predicted"/>
<gene>
    <name evidence="1" type="ORF">DPMN_145213</name>
</gene>
<dbReference type="AlphaFoldDB" id="A0A9D4F3J3"/>
<reference evidence="1" key="2">
    <citation type="submission" date="2020-11" db="EMBL/GenBank/DDBJ databases">
        <authorList>
            <person name="McCartney M.A."/>
            <person name="Auch B."/>
            <person name="Kono T."/>
            <person name="Mallez S."/>
            <person name="Becker A."/>
            <person name="Gohl D.M."/>
            <person name="Silverstein K.A.T."/>
            <person name="Koren S."/>
            <person name="Bechman K.B."/>
            <person name="Herman A."/>
            <person name="Abrahante J.E."/>
            <person name="Garbe J."/>
        </authorList>
    </citation>
    <scope>NUCLEOTIDE SEQUENCE</scope>
    <source>
        <strain evidence="1">Duluth1</strain>
        <tissue evidence="1">Whole animal</tissue>
    </source>
</reference>
<evidence type="ECO:0000313" key="1">
    <source>
        <dbReference type="EMBL" id="KAH3791724.1"/>
    </source>
</evidence>
<evidence type="ECO:0000313" key="2">
    <source>
        <dbReference type="Proteomes" id="UP000828390"/>
    </source>
</evidence>
<dbReference type="Proteomes" id="UP000828390">
    <property type="component" value="Unassembled WGS sequence"/>
</dbReference>
<sequence>MMKVGIECYGLSARAEEIFVASGGDSVNEARAQLLVYKSTVFLGRFIKSGADTKPI</sequence>
<accession>A0A9D4F3J3</accession>
<protein>
    <submittedName>
        <fullName evidence="1">Uncharacterized protein</fullName>
    </submittedName>
</protein>
<keyword evidence="2" id="KW-1185">Reference proteome</keyword>
<reference evidence="1" key="1">
    <citation type="journal article" date="2019" name="bioRxiv">
        <title>The Genome of the Zebra Mussel, Dreissena polymorpha: A Resource for Invasive Species Research.</title>
        <authorList>
            <person name="McCartney M.A."/>
            <person name="Auch B."/>
            <person name="Kono T."/>
            <person name="Mallez S."/>
            <person name="Zhang Y."/>
            <person name="Obille A."/>
            <person name="Becker A."/>
            <person name="Abrahante J.E."/>
            <person name="Garbe J."/>
            <person name="Badalamenti J.P."/>
            <person name="Herman A."/>
            <person name="Mangelson H."/>
            <person name="Liachko I."/>
            <person name="Sullivan S."/>
            <person name="Sone E.D."/>
            <person name="Koren S."/>
            <person name="Silverstein K.A.T."/>
            <person name="Beckman K.B."/>
            <person name="Gohl D.M."/>
        </authorList>
    </citation>
    <scope>NUCLEOTIDE SEQUENCE</scope>
    <source>
        <strain evidence="1">Duluth1</strain>
        <tissue evidence="1">Whole animal</tissue>
    </source>
</reference>
<name>A0A9D4F3J3_DREPO</name>
<dbReference type="EMBL" id="JAIWYP010000007">
    <property type="protein sequence ID" value="KAH3791724.1"/>
    <property type="molecule type" value="Genomic_DNA"/>
</dbReference>
<comment type="caution">
    <text evidence="1">The sequence shown here is derived from an EMBL/GenBank/DDBJ whole genome shotgun (WGS) entry which is preliminary data.</text>
</comment>